<evidence type="ECO:0000313" key="5">
    <source>
        <dbReference type="Proteomes" id="UP000070444"/>
    </source>
</evidence>
<protein>
    <submittedName>
        <fullName evidence="4">Glutathione S-transferase</fullName>
    </submittedName>
</protein>
<name>A0A137P167_CONC2</name>
<evidence type="ECO:0000259" key="3">
    <source>
        <dbReference type="PROSITE" id="PS50405"/>
    </source>
</evidence>
<dbReference type="OrthoDB" id="249703at2759"/>
<reference evidence="4 5" key="1">
    <citation type="journal article" date="2015" name="Genome Biol. Evol.">
        <title>Phylogenomic analyses indicate that early fungi evolved digesting cell walls of algal ancestors of land plants.</title>
        <authorList>
            <person name="Chang Y."/>
            <person name="Wang S."/>
            <person name="Sekimoto S."/>
            <person name="Aerts A.L."/>
            <person name="Choi C."/>
            <person name="Clum A."/>
            <person name="LaButti K.M."/>
            <person name="Lindquist E.A."/>
            <person name="Yee Ngan C."/>
            <person name="Ohm R.A."/>
            <person name="Salamov A.A."/>
            <person name="Grigoriev I.V."/>
            <person name="Spatafora J.W."/>
            <person name="Berbee M.L."/>
        </authorList>
    </citation>
    <scope>NUCLEOTIDE SEQUENCE [LARGE SCALE GENOMIC DNA]</scope>
    <source>
        <strain evidence="4 5">NRRL 28638</strain>
    </source>
</reference>
<dbReference type="InterPro" id="IPR050802">
    <property type="entry name" value="EF-GSTs"/>
</dbReference>
<dbReference type="Pfam" id="PF02798">
    <property type="entry name" value="GST_N"/>
    <property type="match status" value="1"/>
</dbReference>
<dbReference type="EMBL" id="KQ964559">
    <property type="protein sequence ID" value="KXN68816.1"/>
    <property type="molecule type" value="Genomic_DNA"/>
</dbReference>
<dbReference type="PROSITE" id="PS50405">
    <property type="entry name" value="GST_CTER"/>
    <property type="match status" value="1"/>
</dbReference>
<dbReference type="InterPro" id="IPR010987">
    <property type="entry name" value="Glutathione-S-Trfase_C-like"/>
</dbReference>
<dbReference type="GO" id="GO:0016740">
    <property type="term" value="F:transferase activity"/>
    <property type="evidence" value="ECO:0007669"/>
    <property type="project" value="UniProtKB-KW"/>
</dbReference>
<dbReference type="PANTHER" id="PTHR43986">
    <property type="entry name" value="ELONGATION FACTOR 1-GAMMA"/>
    <property type="match status" value="1"/>
</dbReference>
<evidence type="ECO:0000256" key="1">
    <source>
        <dbReference type="RuleBase" id="RU003494"/>
    </source>
</evidence>
<dbReference type="InterPro" id="IPR040079">
    <property type="entry name" value="Glutathione_S-Trfase"/>
</dbReference>
<dbReference type="SUPFAM" id="SSF52833">
    <property type="entry name" value="Thioredoxin-like"/>
    <property type="match status" value="1"/>
</dbReference>
<dbReference type="InterPro" id="IPR036249">
    <property type="entry name" value="Thioredoxin-like_sf"/>
</dbReference>
<keyword evidence="5" id="KW-1185">Reference proteome</keyword>
<dbReference type="PROSITE" id="PS50404">
    <property type="entry name" value="GST_NTER"/>
    <property type="match status" value="1"/>
</dbReference>
<dbReference type="Gene3D" id="3.40.30.10">
    <property type="entry name" value="Glutaredoxin"/>
    <property type="match status" value="1"/>
</dbReference>
<dbReference type="PANTHER" id="PTHR43986:SF10">
    <property type="entry name" value="ELONGATION FACTOR EEF-1B GAMMA SUBUNIT, PUTATIVE (AFU_ORTHOLOGUE AFUA_1G17120)-RELATED"/>
    <property type="match status" value="1"/>
</dbReference>
<organism evidence="4 5">
    <name type="scientific">Conidiobolus coronatus (strain ATCC 28846 / CBS 209.66 / NRRL 28638)</name>
    <name type="common">Delacroixia coronata</name>
    <dbReference type="NCBI Taxonomy" id="796925"/>
    <lineage>
        <taxon>Eukaryota</taxon>
        <taxon>Fungi</taxon>
        <taxon>Fungi incertae sedis</taxon>
        <taxon>Zoopagomycota</taxon>
        <taxon>Entomophthoromycotina</taxon>
        <taxon>Entomophthoromycetes</taxon>
        <taxon>Entomophthorales</taxon>
        <taxon>Ancylistaceae</taxon>
        <taxon>Conidiobolus</taxon>
    </lineage>
</organism>
<dbReference type="InterPro" id="IPR004046">
    <property type="entry name" value="GST_C"/>
</dbReference>
<dbReference type="Pfam" id="PF00043">
    <property type="entry name" value="GST_C"/>
    <property type="match status" value="1"/>
</dbReference>
<comment type="similarity">
    <text evidence="1">Belongs to the GST superfamily.</text>
</comment>
<dbReference type="InterPro" id="IPR004045">
    <property type="entry name" value="Glutathione_S-Trfase_N"/>
</dbReference>
<dbReference type="SFLD" id="SFLDG00358">
    <property type="entry name" value="Main_(cytGST)"/>
    <property type="match status" value="1"/>
</dbReference>
<dbReference type="GO" id="GO:0006414">
    <property type="term" value="P:translational elongation"/>
    <property type="evidence" value="ECO:0007669"/>
    <property type="project" value="TreeGrafter"/>
</dbReference>
<keyword evidence="4" id="KW-0808">Transferase</keyword>
<dbReference type="GO" id="GO:0005737">
    <property type="term" value="C:cytoplasm"/>
    <property type="evidence" value="ECO:0007669"/>
    <property type="project" value="TreeGrafter"/>
</dbReference>
<dbReference type="CDD" id="cd03044">
    <property type="entry name" value="GST_N_EF1Bgamma"/>
    <property type="match status" value="1"/>
</dbReference>
<dbReference type="SUPFAM" id="SSF47616">
    <property type="entry name" value="GST C-terminal domain-like"/>
    <property type="match status" value="1"/>
</dbReference>
<dbReference type="STRING" id="796925.A0A137P167"/>
<dbReference type="InterPro" id="IPR036282">
    <property type="entry name" value="Glutathione-S-Trfase_C_sf"/>
</dbReference>
<dbReference type="SFLD" id="SFLDS00019">
    <property type="entry name" value="Glutathione_Transferase_(cytos"/>
    <property type="match status" value="1"/>
</dbReference>
<accession>A0A137P167</accession>
<dbReference type="GO" id="GO:0005634">
    <property type="term" value="C:nucleus"/>
    <property type="evidence" value="ECO:0007669"/>
    <property type="project" value="TreeGrafter"/>
</dbReference>
<proteinExistence type="inferred from homology"/>
<evidence type="ECO:0000313" key="4">
    <source>
        <dbReference type="EMBL" id="KXN68816.1"/>
    </source>
</evidence>
<gene>
    <name evidence="4" type="ORF">CONCODRAFT_59935</name>
</gene>
<dbReference type="AlphaFoldDB" id="A0A137P167"/>
<feature type="domain" description="GST N-terminal" evidence="2">
    <location>
        <begin position="2"/>
        <end position="84"/>
    </location>
</feature>
<dbReference type="Proteomes" id="UP000070444">
    <property type="component" value="Unassembled WGS sequence"/>
</dbReference>
<dbReference type="Gene3D" id="1.20.1050.10">
    <property type="match status" value="1"/>
</dbReference>
<evidence type="ECO:0000259" key="2">
    <source>
        <dbReference type="PROSITE" id="PS50404"/>
    </source>
</evidence>
<sequence>MVIGKLYGPIDNPRVQKSLLVAEFNQVEISTTPDFVLGVHNKSPEFLEKFPMGQSPGFETSSGTLLSESAAIAYYIAQSNPKTTLLGSDAEELGKIWQLNLYSETALVQPLLGILLPRMYNTPITPEQEAKHFESLHRTLIYLNDYTSEKTYLVGDCITLADINLICNLKLLFACLMTREMREKYANLTNYFEFMLKIPQFVKIIGEVKYID</sequence>
<feature type="domain" description="GST C-terminal" evidence="3">
    <location>
        <begin position="89"/>
        <end position="212"/>
    </location>
</feature>